<comment type="caution">
    <text evidence="2">The sequence shown here is derived from an EMBL/GenBank/DDBJ whole genome shotgun (WGS) entry which is preliminary data.</text>
</comment>
<keyword evidence="1" id="KW-1133">Transmembrane helix</keyword>
<keyword evidence="1" id="KW-0812">Transmembrane</keyword>
<dbReference type="Pfam" id="PF19578">
    <property type="entry name" value="DUF6090"/>
    <property type="match status" value="1"/>
</dbReference>
<feature type="transmembrane region" description="Helical" evidence="1">
    <location>
        <begin position="15"/>
        <end position="35"/>
    </location>
</feature>
<accession>A0ABU2ZRK1</accession>
<dbReference type="RefSeq" id="WP_311368774.1">
    <property type="nucleotide sequence ID" value="NZ_JAVRHX010000002.1"/>
</dbReference>
<gene>
    <name evidence="2" type="ORF">RM552_10440</name>
</gene>
<reference evidence="2 3" key="1">
    <citation type="submission" date="2023-09" db="EMBL/GenBank/DDBJ databases">
        <authorList>
            <person name="Rey-Velasco X."/>
        </authorList>
    </citation>
    <scope>NUCLEOTIDE SEQUENCE [LARGE SCALE GENOMIC DNA]</scope>
    <source>
        <strain evidence="2 3">P117</strain>
    </source>
</reference>
<evidence type="ECO:0000256" key="1">
    <source>
        <dbReference type="SAM" id="Phobius"/>
    </source>
</evidence>
<dbReference type="Proteomes" id="UP001253545">
    <property type="component" value="Unassembled WGS sequence"/>
</dbReference>
<evidence type="ECO:0000313" key="3">
    <source>
        <dbReference type="Proteomes" id="UP001253545"/>
    </source>
</evidence>
<sequence length="248" mass="28215">MILRRITQHVKDQNWFAVGLDFLIVVIGILIAFQITNWNENNSHHNAYLQALERLDNEISSNLTVLEVLDKTINKELMVVQSGLDALITCTSGQDSIEAVNAAMSETRGVRGLYVRTTALAELTTNPILLSEQSNTVRARFADLLFYHQIADETLTPFQPNPIVTRPAPSSTLAIKSAEKYTGEYFGIDYEVFRYPIALNVAMEKACQDLELQKWLHSWEAWHTNVLILVSKLQHEYKETQALLRQLK</sequence>
<protein>
    <submittedName>
        <fullName evidence="2">DUF6090 family protein</fullName>
    </submittedName>
</protein>
<dbReference type="InterPro" id="IPR045749">
    <property type="entry name" value="DUF6090"/>
</dbReference>
<dbReference type="EMBL" id="JAVRHX010000002">
    <property type="protein sequence ID" value="MDT0595263.1"/>
    <property type="molecule type" value="Genomic_DNA"/>
</dbReference>
<evidence type="ECO:0000313" key="2">
    <source>
        <dbReference type="EMBL" id="MDT0595263.1"/>
    </source>
</evidence>
<organism evidence="2 3">
    <name type="scientific">Glaciecola petra</name>
    <dbReference type="NCBI Taxonomy" id="3075602"/>
    <lineage>
        <taxon>Bacteria</taxon>
        <taxon>Pseudomonadati</taxon>
        <taxon>Pseudomonadota</taxon>
        <taxon>Gammaproteobacteria</taxon>
        <taxon>Alteromonadales</taxon>
        <taxon>Alteromonadaceae</taxon>
        <taxon>Glaciecola</taxon>
    </lineage>
</organism>
<keyword evidence="1" id="KW-0472">Membrane</keyword>
<name>A0ABU2ZRK1_9ALTE</name>
<proteinExistence type="predicted"/>
<keyword evidence="3" id="KW-1185">Reference proteome</keyword>